<evidence type="ECO:0000256" key="4">
    <source>
        <dbReference type="ARBA" id="ARBA00023004"/>
    </source>
</evidence>
<protein>
    <recommendedName>
        <fullName evidence="7">DUF4070 domain-containing protein</fullName>
    </recommendedName>
</protein>
<dbReference type="InterPro" id="IPR051198">
    <property type="entry name" value="BchE-like"/>
</dbReference>
<keyword evidence="3" id="KW-0479">Metal-binding</keyword>
<keyword evidence="2" id="KW-0949">S-adenosyl-L-methionine</keyword>
<dbReference type="InterPro" id="IPR058240">
    <property type="entry name" value="rSAM_sf"/>
</dbReference>
<keyword evidence="4" id="KW-0408">Iron</keyword>
<organism evidence="6">
    <name type="scientific">Clostridium paraputrificum</name>
    <dbReference type="NCBI Taxonomy" id="29363"/>
    <lineage>
        <taxon>Bacteria</taxon>
        <taxon>Bacillati</taxon>
        <taxon>Bacillota</taxon>
        <taxon>Clostridia</taxon>
        <taxon>Eubacteriales</taxon>
        <taxon>Clostridiaceae</taxon>
        <taxon>Clostridium</taxon>
    </lineage>
</organism>
<evidence type="ECO:0000256" key="1">
    <source>
        <dbReference type="ARBA" id="ARBA00001966"/>
    </source>
</evidence>
<evidence type="ECO:0000256" key="2">
    <source>
        <dbReference type="ARBA" id="ARBA00022691"/>
    </source>
</evidence>
<dbReference type="PANTHER" id="PTHR43409">
    <property type="entry name" value="ANAEROBIC MAGNESIUM-PROTOPORPHYRIN IX MONOMETHYL ESTER CYCLASE-RELATED"/>
    <property type="match status" value="1"/>
</dbReference>
<dbReference type="SUPFAM" id="SSF102114">
    <property type="entry name" value="Radical SAM enzymes"/>
    <property type="match status" value="1"/>
</dbReference>
<name>A0A6N3D9Q5_9CLOT</name>
<reference evidence="6" key="1">
    <citation type="submission" date="2019-11" db="EMBL/GenBank/DDBJ databases">
        <authorList>
            <person name="Feng L."/>
        </authorList>
    </citation>
    <scope>NUCLEOTIDE SEQUENCE</scope>
    <source>
        <strain evidence="6">CParaputrificumLFYP93</strain>
    </source>
</reference>
<evidence type="ECO:0008006" key="7">
    <source>
        <dbReference type="Google" id="ProtNLM"/>
    </source>
</evidence>
<comment type="cofactor">
    <cofactor evidence="1">
        <name>[4Fe-4S] cluster</name>
        <dbReference type="ChEBI" id="CHEBI:49883"/>
    </cofactor>
</comment>
<dbReference type="EMBL" id="CACRTV010000044">
    <property type="protein sequence ID" value="VYU25125.1"/>
    <property type="molecule type" value="Genomic_DNA"/>
</dbReference>
<accession>A0A6N3D9Q5</accession>
<dbReference type="RefSeq" id="WP_291670996.1">
    <property type="nucleotide sequence ID" value="NZ_CACRTV010000044.1"/>
</dbReference>
<keyword evidence="5" id="KW-0411">Iron-sulfur</keyword>
<dbReference type="GO" id="GO:0005829">
    <property type="term" value="C:cytosol"/>
    <property type="evidence" value="ECO:0007669"/>
    <property type="project" value="TreeGrafter"/>
</dbReference>
<sequence length="149" mass="17828">MINGSFIFGLDDDKNDVFARTTEWAIDNGITTVTNHILTPYPGTPIFEEMKKSNRIITEDWRKYDTRHLTFNHPNITKEEMEKGYKEAYKEFYKWSNIFKDSKNHEELKMKLKHFTYAGAWKKFEPVWNFLIKTDMLPKARRVLVNTLK</sequence>
<dbReference type="GO" id="GO:0051536">
    <property type="term" value="F:iron-sulfur cluster binding"/>
    <property type="evidence" value="ECO:0007669"/>
    <property type="project" value="UniProtKB-KW"/>
</dbReference>
<dbReference type="PANTHER" id="PTHR43409:SF7">
    <property type="entry name" value="BLL1977 PROTEIN"/>
    <property type="match status" value="1"/>
</dbReference>
<gene>
    <name evidence="6" type="ORF">CPLFYP93_01789</name>
</gene>
<dbReference type="GO" id="GO:0046872">
    <property type="term" value="F:metal ion binding"/>
    <property type="evidence" value="ECO:0007669"/>
    <property type="project" value="UniProtKB-KW"/>
</dbReference>
<evidence type="ECO:0000313" key="6">
    <source>
        <dbReference type="EMBL" id="VYU25125.1"/>
    </source>
</evidence>
<evidence type="ECO:0000256" key="5">
    <source>
        <dbReference type="ARBA" id="ARBA00023014"/>
    </source>
</evidence>
<dbReference type="AlphaFoldDB" id="A0A6N3D9Q5"/>
<proteinExistence type="predicted"/>
<evidence type="ECO:0000256" key="3">
    <source>
        <dbReference type="ARBA" id="ARBA00022723"/>
    </source>
</evidence>